<feature type="repeat" description="ANK" evidence="3">
    <location>
        <begin position="964"/>
        <end position="996"/>
    </location>
</feature>
<feature type="repeat" description="ANK" evidence="3">
    <location>
        <begin position="270"/>
        <end position="304"/>
    </location>
</feature>
<dbReference type="Pfam" id="PF12796">
    <property type="entry name" value="Ank_2"/>
    <property type="match status" value="7"/>
</dbReference>
<dbReference type="Pfam" id="PF00023">
    <property type="entry name" value="Ank"/>
    <property type="match status" value="1"/>
</dbReference>
<evidence type="ECO:0000313" key="5">
    <source>
        <dbReference type="Proteomes" id="UP001211907"/>
    </source>
</evidence>
<dbReference type="PRINTS" id="PR01415">
    <property type="entry name" value="ANKYRIN"/>
</dbReference>
<organism evidence="4 5">
    <name type="scientific">Physocladia obscura</name>
    <dbReference type="NCBI Taxonomy" id="109957"/>
    <lineage>
        <taxon>Eukaryota</taxon>
        <taxon>Fungi</taxon>
        <taxon>Fungi incertae sedis</taxon>
        <taxon>Chytridiomycota</taxon>
        <taxon>Chytridiomycota incertae sedis</taxon>
        <taxon>Chytridiomycetes</taxon>
        <taxon>Chytridiales</taxon>
        <taxon>Chytriomycetaceae</taxon>
        <taxon>Physocladia</taxon>
    </lineage>
</organism>
<feature type="repeat" description="ANK" evidence="3">
    <location>
        <begin position="702"/>
        <end position="734"/>
    </location>
</feature>
<feature type="repeat" description="ANK" evidence="3">
    <location>
        <begin position="78"/>
        <end position="110"/>
    </location>
</feature>
<sequence>MSQTDYIATLVQRFTKAISDFDVSLLIEICSINPHLALKLDRETKTAPIHVAAMSGSLELAKVVLERSSSSVEIIDGKGRTPLHLAAEFNQIEIAQLLLDHDASLDCLNNDKYTPLMVAASLGNVYMVRLLVDMNTENSTTLGLAASCNHVDVCQLFLSHGITISTVPSETGTALHLAVKSGAINVAKLLLECVNNVADIPDIEGWLPIHFTAKTGDIKMLKLFVDYGCSLLSCTPKSWTLLHIAADYGQLEISQYLIDAGCDLNATDSDGYAPIHIAAMSDNHTDELSQLLIDHQCKLNYQNSILHDAIRYNKFKLVCKLLEVGVDENNVSSDGYTTWHVAAERGNLQILELLAKSNFTAFNALTKDGENALICFTGNGENSSKKALKLILSKTDDINTICCDVTALILTIIHENYEFFRILLEAGANVNCGYGFGCTTLVNAIMSNQIQMAKDLLQFGADVNSLSMYQRKKPTAVSAPPVYFAARFESVEILKILLDQNASLNTLEFGGPAHVAARHNRVKVLKKIGMSMNELIPNTLVTPFREAVYNHAIDSMKYLLENGVYVDLGISVDNLVSQLCNKTIDPCKYIDTLLIDYCSSNTTNLIVNQKLARIYSLKNFVQHLGHRYKFSHQTLSDLLNHCFLWIPVGVDAISQIVQLGADVNAISYLGVTPICVAVIIGDLEAVKILAANGANVDFMAEDGATVLTMAVKANKYTITKVLLDYGADPNKYSNNTPILHQTNQWSIIYLLFEYGVCANQANKDGQTTLHLWVDSATVNSNEICGILDLGANVNARDKHGNYPLTLAASNKSEIQVLKMLVERGAEINVKNQQKKTALQLALAQNDIQKAEFLLHCGANIEIQDHKGYTALHYVIRVGNVEFLSKLLNHGSNFDAVSKSGENVFNLAFKYNQLDILKLLMDRRSESNTATLEFPLHQAAKTRATLSFVKYFVSTGIDFNAKDADGWTPLMLAAKSQNIKLIFYLCKIGADTEILSKDKFTVLQYTVSRGFANQTECLLAYANANVVTAEEKTLLHIAASMKSPETLSTLLLNDYQKLDVNAKDKDGFTVLHIAARKNFAAVKCILESKCGAEINAVDVNGKTPLHVALGFREIDIAKLLIDYGADPTIVASNGSSANDVAVNIGCSNKFLYGK</sequence>
<dbReference type="PANTHER" id="PTHR24198">
    <property type="entry name" value="ANKYRIN REPEAT AND PROTEIN KINASE DOMAIN-CONTAINING PROTEIN"/>
    <property type="match status" value="1"/>
</dbReference>
<dbReference type="Gene3D" id="1.25.40.20">
    <property type="entry name" value="Ankyrin repeat-containing domain"/>
    <property type="match status" value="7"/>
</dbReference>
<keyword evidence="2 3" id="KW-0040">ANK repeat</keyword>
<feature type="repeat" description="ANK" evidence="3">
    <location>
        <begin position="669"/>
        <end position="701"/>
    </location>
</feature>
<dbReference type="Proteomes" id="UP001211907">
    <property type="component" value="Unassembled WGS sequence"/>
</dbReference>
<feature type="repeat" description="ANK" evidence="3">
    <location>
        <begin position="1099"/>
        <end position="1131"/>
    </location>
</feature>
<name>A0AAD5SW71_9FUNG</name>
<keyword evidence="1" id="KW-0677">Repeat</keyword>
<dbReference type="PANTHER" id="PTHR24198:SF165">
    <property type="entry name" value="ANKYRIN REPEAT-CONTAINING PROTEIN-RELATED"/>
    <property type="match status" value="1"/>
</dbReference>
<dbReference type="AlphaFoldDB" id="A0AAD5SW71"/>
<dbReference type="SMART" id="SM00248">
    <property type="entry name" value="ANK"/>
    <property type="match status" value="28"/>
</dbReference>
<comment type="caution">
    <text evidence="4">The sequence shown here is derived from an EMBL/GenBank/DDBJ whole genome shotgun (WGS) entry which is preliminary data.</text>
</comment>
<protein>
    <submittedName>
        <fullName evidence="4">Uncharacterized protein</fullName>
    </submittedName>
</protein>
<evidence type="ECO:0000256" key="1">
    <source>
        <dbReference type="ARBA" id="ARBA00022737"/>
    </source>
</evidence>
<feature type="repeat" description="ANK" evidence="3">
    <location>
        <begin position="833"/>
        <end position="865"/>
    </location>
</feature>
<evidence type="ECO:0000256" key="2">
    <source>
        <dbReference type="ARBA" id="ARBA00023043"/>
    </source>
</evidence>
<feature type="repeat" description="ANK" evidence="3">
    <location>
        <begin position="866"/>
        <end position="898"/>
    </location>
</feature>
<feature type="repeat" description="ANK" evidence="3">
    <location>
        <begin position="237"/>
        <end position="269"/>
    </location>
</feature>
<reference evidence="4" key="1">
    <citation type="submission" date="2020-05" db="EMBL/GenBank/DDBJ databases">
        <title>Phylogenomic resolution of chytrid fungi.</title>
        <authorList>
            <person name="Stajich J.E."/>
            <person name="Amses K."/>
            <person name="Simmons R."/>
            <person name="Seto K."/>
            <person name="Myers J."/>
            <person name="Bonds A."/>
            <person name="Quandt C.A."/>
            <person name="Barry K."/>
            <person name="Liu P."/>
            <person name="Grigoriev I."/>
            <person name="Longcore J.E."/>
            <person name="James T.Y."/>
        </authorList>
    </citation>
    <scope>NUCLEOTIDE SEQUENCE</scope>
    <source>
        <strain evidence="4">JEL0513</strain>
    </source>
</reference>
<dbReference type="SUPFAM" id="SSF48403">
    <property type="entry name" value="Ankyrin repeat"/>
    <property type="match status" value="4"/>
</dbReference>
<dbReference type="EMBL" id="JADGJH010001414">
    <property type="protein sequence ID" value="KAJ3113861.1"/>
    <property type="molecule type" value="Genomic_DNA"/>
</dbReference>
<feature type="repeat" description="ANK" evidence="3">
    <location>
        <begin position="436"/>
        <end position="468"/>
    </location>
</feature>
<dbReference type="PROSITE" id="PS50088">
    <property type="entry name" value="ANK_REPEAT"/>
    <property type="match status" value="13"/>
</dbReference>
<accession>A0AAD5SW71</accession>
<evidence type="ECO:0000313" key="4">
    <source>
        <dbReference type="EMBL" id="KAJ3113861.1"/>
    </source>
</evidence>
<proteinExistence type="predicted"/>
<dbReference type="InterPro" id="IPR002110">
    <property type="entry name" value="Ankyrin_rpt"/>
</dbReference>
<gene>
    <name evidence="4" type="ORF">HK100_001866</name>
</gene>
<feature type="repeat" description="ANK" evidence="3">
    <location>
        <begin position="799"/>
        <end position="832"/>
    </location>
</feature>
<dbReference type="PROSITE" id="PS50297">
    <property type="entry name" value="ANK_REP_REGION"/>
    <property type="match status" value="10"/>
</dbReference>
<feature type="repeat" description="ANK" evidence="3">
    <location>
        <begin position="170"/>
        <end position="192"/>
    </location>
</feature>
<dbReference type="InterPro" id="IPR036770">
    <property type="entry name" value="Ankyrin_rpt-contain_sf"/>
</dbReference>
<feature type="repeat" description="ANK" evidence="3">
    <location>
        <begin position="764"/>
        <end position="798"/>
    </location>
</feature>
<evidence type="ECO:0000256" key="3">
    <source>
        <dbReference type="PROSITE-ProRule" id="PRU00023"/>
    </source>
</evidence>
<keyword evidence="5" id="KW-1185">Reference proteome</keyword>